<dbReference type="PANTHER" id="PTHR13032:SF6">
    <property type="entry name" value="MITOCHONDRIAL IMPORT INNER MEMBRANE TRANSLOCASE SUBUNIT TIM21"/>
    <property type="match status" value="1"/>
</dbReference>
<keyword evidence="9" id="KW-0813">Transport</keyword>
<dbReference type="GO" id="GO:0005744">
    <property type="term" value="C:TIM23 mitochondrial import inner membrane translocase complex"/>
    <property type="evidence" value="ECO:0007669"/>
    <property type="project" value="UniProtKB-UniRule"/>
</dbReference>
<evidence type="ECO:0000256" key="1">
    <source>
        <dbReference type="ARBA" id="ARBA00004304"/>
    </source>
</evidence>
<comment type="similarity">
    <text evidence="2 9">Belongs to the TIM21 family.</text>
</comment>
<evidence type="ECO:0000256" key="8">
    <source>
        <dbReference type="ARBA" id="ARBA00023136"/>
    </source>
</evidence>
<dbReference type="AlphaFoldDB" id="A0A1M2VB31"/>
<reference evidence="11 12" key="1">
    <citation type="submission" date="2016-10" db="EMBL/GenBank/DDBJ databases">
        <title>Genome sequence of the basidiomycete white-rot fungus Trametes pubescens.</title>
        <authorList>
            <person name="Makela M.R."/>
            <person name="Granchi Z."/>
            <person name="Peng M."/>
            <person name="De Vries R.P."/>
            <person name="Grigoriev I."/>
            <person name="Riley R."/>
            <person name="Hilden K."/>
        </authorList>
    </citation>
    <scope>NUCLEOTIDE SEQUENCE [LARGE SCALE GENOMIC DNA]</scope>
    <source>
        <strain evidence="11 12">FBCC735</strain>
    </source>
</reference>
<keyword evidence="4 9" id="KW-0812">Transmembrane</keyword>
<dbReference type="Pfam" id="PF08294">
    <property type="entry name" value="TIM21"/>
    <property type="match status" value="1"/>
</dbReference>
<dbReference type="InterPro" id="IPR013261">
    <property type="entry name" value="Tim21"/>
</dbReference>
<protein>
    <recommendedName>
        <fullName evidence="3 9">Mitochondrial import inner membrane translocase subunit Tim21</fullName>
    </recommendedName>
</protein>
<evidence type="ECO:0000313" key="11">
    <source>
        <dbReference type="EMBL" id="OJT04792.1"/>
    </source>
</evidence>
<sequence>MNLPRTRTALHLTLRLCKSSTRSVRIVVLPRAYATHAQNATANPQGSASGSKPTAASLLSGALDGRQRSSRREDSAGPFQLGLTPPRADEVPPEKKWSELSAGGKVMRTTARTTNLAVILAGAGLSIVLIYALTSELFSRNSPTVLYNKACDLIKASPQVHQYLQEPLVFHNHPPTVSRPRHRNHYVSSQIFVDSKGREHMLLNFYVQGRAPGSAPTLLESDEGFFVAAARKAQEKITALHAMSWDEVKEDAERRAEAVLEMGRSAFRFLSGEEVARSKPPPMPVLEHKQEQEKKGWLSSVTGLFSGIKGTTRSSAGSSSEAWNGPALTEGEVHADLVMNDQGHYEFRYLLIDMPNSNMRNPRRVFVHRTEGVRETEPIVRWYR</sequence>
<evidence type="ECO:0000256" key="7">
    <source>
        <dbReference type="ARBA" id="ARBA00023128"/>
    </source>
</evidence>
<keyword evidence="5" id="KW-0809">Transit peptide</keyword>
<keyword evidence="6 9" id="KW-1133">Transmembrane helix</keyword>
<proteinExistence type="inferred from homology"/>
<evidence type="ECO:0000256" key="5">
    <source>
        <dbReference type="ARBA" id="ARBA00022946"/>
    </source>
</evidence>
<comment type="caution">
    <text evidence="11">The sequence shown here is derived from an EMBL/GenBank/DDBJ whole genome shotgun (WGS) entry which is preliminary data.</text>
</comment>
<dbReference type="Gene3D" id="3.10.450.320">
    <property type="entry name" value="Mitochondrial import inner membrane translocase subunit Tim21"/>
    <property type="match status" value="1"/>
</dbReference>
<dbReference type="STRING" id="154538.A0A1M2VB31"/>
<keyword evidence="9" id="KW-0653">Protein transport</keyword>
<keyword evidence="8 9" id="KW-0472">Membrane</keyword>
<evidence type="ECO:0000256" key="6">
    <source>
        <dbReference type="ARBA" id="ARBA00022989"/>
    </source>
</evidence>
<comment type="subunit">
    <text evidence="9">Component of the TIM23 complex.</text>
</comment>
<feature type="compositionally biased region" description="Basic and acidic residues" evidence="10">
    <location>
        <begin position="65"/>
        <end position="75"/>
    </location>
</feature>
<evidence type="ECO:0000256" key="10">
    <source>
        <dbReference type="SAM" id="MobiDB-lite"/>
    </source>
</evidence>
<keyword evidence="7 9" id="KW-0496">Mitochondrion</keyword>
<evidence type="ECO:0000256" key="3">
    <source>
        <dbReference type="ARBA" id="ARBA00020726"/>
    </source>
</evidence>
<comment type="subcellular location">
    <subcellularLocation>
        <location evidence="9">Mitochondrion inner membrane</location>
        <topology evidence="9">Single-pass membrane protein</topology>
    </subcellularLocation>
    <subcellularLocation>
        <location evidence="1">Mitochondrion membrane</location>
        <topology evidence="1">Single-pass membrane protein</topology>
    </subcellularLocation>
</comment>
<organism evidence="11 12">
    <name type="scientific">Trametes pubescens</name>
    <name type="common">White-rot fungus</name>
    <dbReference type="NCBI Taxonomy" id="154538"/>
    <lineage>
        <taxon>Eukaryota</taxon>
        <taxon>Fungi</taxon>
        <taxon>Dikarya</taxon>
        <taxon>Basidiomycota</taxon>
        <taxon>Agaricomycotina</taxon>
        <taxon>Agaricomycetes</taxon>
        <taxon>Polyporales</taxon>
        <taxon>Polyporaceae</taxon>
        <taxon>Trametes</taxon>
    </lineage>
</organism>
<evidence type="ECO:0000256" key="9">
    <source>
        <dbReference type="RuleBase" id="RU367142"/>
    </source>
</evidence>
<evidence type="ECO:0000313" key="12">
    <source>
        <dbReference type="Proteomes" id="UP000184267"/>
    </source>
</evidence>
<dbReference type="GO" id="GO:0030150">
    <property type="term" value="P:protein import into mitochondrial matrix"/>
    <property type="evidence" value="ECO:0007669"/>
    <property type="project" value="UniProtKB-UniRule"/>
</dbReference>
<dbReference type="InterPro" id="IPR038552">
    <property type="entry name" value="Tim21_IMS_sf"/>
</dbReference>
<comment type="function">
    <text evidence="9">Essential component of the TIM23 complex, a complex that mediates the translocation of transit peptide-containing proteins across the mitochondrial inner membrane.</text>
</comment>
<dbReference type="PANTHER" id="PTHR13032">
    <property type="entry name" value="MITOCHONDRIAL IMPORT INNER MEMBRANE TRANSLOCASE SUBUNIT TIM21"/>
    <property type="match status" value="1"/>
</dbReference>
<dbReference type="Proteomes" id="UP000184267">
    <property type="component" value="Unassembled WGS sequence"/>
</dbReference>
<feature type="region of interest" description="Disordered" evidence="10">
    <location>
        <begin position="62"/>
        <end position="95"/>
    </location>
</feature>
<dbReference type="OrthoDB" id="436405at2759"/>
<keyword evidence="12" id="KW-1185">Reference proteome</keyword>
<keyword evidence="9" id="KW-0811">Translocation</keyword>
<keyword evidence="9" id="KW-0999">Mitochondrion inner membrane</keyword>
<feature type="transmembrane region" description="Helical" evidence="9">
    <location>
        <begin position="115"/>
        <end position="133"/>
    </location>
</feature>
<evidence type="ECO:0000256" key="2">
    <source>
        <dbReference type="ARBA" id="ARBA00010867"/>
    </source>
</evidence>
<name>A0A1M2VB31_TRAPU</name>
<evidence type="ECO:0000256" key="4">
    <source>
        <dbReference type="ARBA" id="ARBA00022692"/>
    </source>
</evidence>
<gene>
    <name evidence="11" type="ORF">TRAPUB_4586</name>
</gene>
<dbReference type="OMA" id="PLVFHNH"/>
<dbReference type="EMBL" id="MNAD01001519">
    <property type="protein sequence ID" value="OJT04792.1"/>
    <property type="molecule type" value="Genomic_DNA"/>
</dbReference>
<accession>A0A1M2VB31</accession>